<gene>
    <name evidence="9" type="ORF">JL102_12830</name>
</gene>
<organism evidence="9 10">
    <name type="scientific">Fulvivirga sediminis</name>
    <dbReference type="NCBI Taxonomy" id="2803949"/>
    <lineage>
        <taxon>Bacteria</taxon>
        <taxon>Pseudomonadati</taxon>
        <taxon>Bacteroidota</taxon>
        <taxon>Cytophagia</taxon>
        <taxon>Cytophagales</taxon>
        <taxon>Fulvivirgaceae</taxon>
        <taxon>Fulvivirga</taxon>
    </lineage>
</organism>
<evidence type="ECO:0000256" key="2">
    <source>
        <dbReference type="ARBA" id="ARBA00001946"/>
    </source>
</evidence>
<comment type="similarity">
    <text evidence="3 8">Belongs to the inositol monophosphatase superfamily.</text>
</comment>
<sequence length="264" mass="29898">MTDLKTLIQPTKSLVKKVGSFIREESKNFKLSDIEHKGFNDLVSYVDKEAEKQIVSGCKNILPEAGFITEEGTETERKEEFNWIIDPLDGTTNFTHGLPIYAISLALMQHDKIVMGFVYEINKDECFYSVKGEKAYCNDEEITVSPINKLKDSLLATGFPYYNFEDMNKYLKILDELMQSTHGLRRMGSAAVDLAYVACGRFQGFFEYNLNAWDVAAGAFLVQQAGGKVTDFKGENDYIFGREICATGKLNDSLLEVIRKHWDA</sequence>
<dbReference type="RefSeq" id="WP_202244818.1">
    <property type="nucleotide sequence ID" value="NZ_JAESIY010000006.1"/>
</dbReference>
<feature type="binding site" evidence="7">
    <location>
        <position position="89"/>
    </location>
    <ligand>
        <name>Mg(2+)</name>
        <dbReference type="ChEBI" id="CHEBI:18420"/>
        <label>1</label>
        <note>catalytic</note>
    </ligand>
</feature>
<dbReference type="InterPro" id="IPR020550">
    <property type="entry name" value="Inositol_monophosphatase_CS"/>
</dbReference>
<proteinExistence type="inferred from homology"/>
<dbReference type="InterPro" id="IPR000760">
    <property type="entry name" value="Inositol_monophosphatase-like"/>
</dbReference>
<dbReference type="PANTHER" id="PTHR20854">
    <property type="entry name" value="INOSITOL MONOPHOSPHATASE"/>
    <property type="match status" value="1"/>
</dbReference>
<evidence type="ECO:0000313" key="10">
    <source>
        <dbReference type="Proteomes" id="UP000659388"/>
    </source>
</evidence>
<accession>A0A937JZV4</accession>
<dbReference type="EMBL" id="JAESIY010000006">
    <property type="protein sequence ID" value="MBL3657024.1"/>
    <property type="molecule type" value="Genomic_DNA"/>
</dbReference>
<dbReference type="PANTHER" id="PTHR20854:SF4">
    <property type="entry name" value="INOSITOL-1-MONOPHOSPHATASE-RELATED"/>
    <property type="match status" value="1"/>
</dbReference>
<evidence type="ECO:0000256" key="3">
    <source>
        <dbReference type="ARBA" id="ARBA00009759"/>
    </source>
</evidence>
<dbReference type="InterPro" id="IPR022337">
    <property type="entry name" value="Inositol_monophosphatase_SuhB"/>
</dbReference>
<comment type="cofactor">
    <cofactor evidence="2 7 8">
        <name>Mg(2+)</name>
        <dbReference type="ChEBI" id="CHEBI:18420"/>
    </cofactor>
</comment>
<feature type="binding site" evidence="7">
    <location>
        <position position="88"/>
    </location>
    <ligand>
        <name>Mg(2+)</name>
        <dbReference type="ChEBI" id="CHEBI:18420"/>
        <label>1</label>
        <note>catalytic</note>
    </ligand>
</feature>
<dbReference type="GO" id="GO:0007165">
    <property type="term" value="P:signal transduction"/>
    <property type="evidence" value="ECO:0007669"/>
    <property type="project" value="TreeGrafter"/>
</dbReference>
<dbReference type="GO" id="GO:0008934">
    <property type="term" value="F:inositol monophosphate 1-phosphatase activity"/>
    <property type="evidence" value="ECO:0007669"/>
    <property type="project" value="InterPro"/>
</dbReference>
<evidence type="ECO:0000256" key="8">
    <source>
        <dbReference type="RuleBase" id="RU364068"/>
    </source>
</evidence>
<dbReference type="CDD" id="cd01639">
    <property type="entry name" value="IMPase"/>
    <property type="match status" value="1"/>
</dbReference>
<dbReference type="PROSITE" id="PS00629">
    <property type="entry name" value="IMP_1"/>
    <property type="match status" value="1"/>
</dbReference>
<dbReference type="SUPFAM" id="SSF56655">
    <property type="entry name" value="Carbohydrate phosphatase"/>
    <property type="match status" value="1"/>
</dbReference>
<comment type="caution">
    <text evidence="9">The sequence shown here is derived from an EMBL/GenBank/DDBJ whole genome shotgun (WGS) entry which is preliminary data.</text>
</comment>
<dbReference type="PROSITE" id="PS00630">
    <property type="entry name" value="IMP_2"/>
    <property type="match status" value="1"/>
</dbReference>
<dbReference type="PRINTS" id="PR00377">
    <property type="entry name" value="IMPHPHTASES"/>
</dbReference>
<dbReference type="AlphaFoldDB" id="A0A937JZV4"/>
<evidence type="ECO:0000256" key="5">
    <source>
        <dbReference type="ARBA" id="ARBA00022801"/>
    </source>
</evidence>
<dbReference type="GO" id="GO:0046854">
    <property type="term" value="P:phosphatidylinositol phosphate biosynthetic process"/>
    <property type="evidence" value="ECO:0007669"/>
    <property type="project" value="InterPro"/>
</dbReference>
<evidence type="ECO:0000256" key="4">
    <source>
        <dbReference type="ARBA" id="ARBA00022723"/>
    </source>
</evidence>
<dbReference type="EC" id="3.1.3.25" evidence="8"/>
<feature type="binding site" evidence="7">
    <location>
        <position position="214"/>
    </location>
    <ligand>
        <name>Mg(2+)</name>
        <dbReference type="ChEBI" id="CHEBI:18420"/>
        <label>1</label>
        <note>catalytic</note>
    </ligand>
</feature>
<dbReference type="Gene3D" id="3.30.540.10">
    <property type="entry name" value="Fructose-1,6-Bisphosphatase, subunit A, domain 1"/>
    <property type="match status" value="1"/>
</dbReference>
<feature type="binding site" evidence="7">
    <location>
        <position position="86"/>
    </location>
    <ligand>
        <name>Mg(2+)</name>
        <dbReference type="ChEBI" id="CHEBI:18420"/>
        <label>1</label>
        <note>catalytic</note>
    </ligand>
</feature>
<evidence type="ECO:0000256" key="7">
    <source>
        <dbReference type="PIRSR" id="PIRSR600760-2"/>
    </source>
</evidence>
<keyword evidence="6 7" id="KW-0460">Magnesium</keyword>
<name>A0A937JZV4_9BACT</name>
<dbReference type="Gene3D" id="3.40.190.80">
    <property type="match status" value="1"/>
</dbReference>
<comment type="catalytic activity">
    <reaction evidence="1 8">
        <text>a myo-inositol phosphate + H2O = myo-inositol + phosphate</text>
        <dbReference type="Rhea" id="RHEA:24056"/>
        <dbReference type="ChEBI" id="CHEBI:15377"/>
        <dbReference type="ChEBI" id="CHEBI:17268"/>
        <dbReference type="ChEBI" id="CHEBI:43474"/>
        <dbReference type="ChEBI" id="CHEBI:84139"/>
        <dbReference type="EC" id="3.1.3.25"/>
    </reaction>
</comment>
<feature type="binding site" evidence="7">
    <location>
        <position position="70"/>
    </location>
    <ligand>
        <name>Mg(2+)</name>
        <dbReference type="ChEBI" id="CHEBI:18420"/>
        <label>1</label>
        <note>catalytic</note>
    </ligand>
</feature>
<dbReference type="FunFam" id="3.30.540.10:FF:000003">
    <property type="entry name" value="Inositol-1-monophosphatase"/>
    <property type="match status" value="1"/>
</dbReference>
<keyword evidence="5 8" id="KW-0378">Hydrolase</keyword>
<evidence type="ECO:0000313" key="9">
    <source>
        <dbReference type="EMBL" id="MBL3657024.1"/>
    </source>
</evidence>
<dbReference type="Pfam" id="PF00459">
    <property type="entry name" value="Inositol_P"/>
    <property type="match status" value="1"/>
</dbReference>
<keyword evidence="10" id="KW-1185">Reference proteome</keyword>
<protein>
    <recommendedName>
        <fullName evidence="8">Inositol-1-monophosphatase</fullName>
        <ecNumber evidence="8">3.1.3.25</ecNumber>
    </recommendedName>
</protein>
<dbReference type="PRINTS" id="PR01959">
    <property type="entry name" value="SBIMPHPHTASE"/>
</dbReference>
<keyword evidence="4 7" id="KW-0479">Metal-binding</keyword>
<dbReference type="InterPro" id="IPR033942">
    <property type="entry name" value="IMPase"/>
</dbReference>
<evidence type="ECO:0000256" key="1">
    <source>
        <dbReference type="ARBA" id="ARBA00001033"/>
    </source>
</evidence>
<dbReference type="Proteomes" id="UP000659388">
    <property type="component" value="Unassembled WGS sequence"/>
</dbReference>
<dbReference type="GO" id="GO:0046872">
    <property type="term" value="F:metal ion binding"/>
    <property type="evidence" value="ECO:0007669"/>
    <property type="project" value="UniProtKB-KW"/>
</dbReference>
<dbReference type="GO" id="GO:0006020">
    <property type="term" value="P:inositol metabolic process"/>
    <property type="evidence" value="ECO:0007669"/>
    <property type="project" value="TreeGrafter"/>
</dbReference>
<dbReference type="InterPro" id="IPR020583">
    <property type="entry name" value="Inositol_monoP_metal-BS"/>
</dbReference>
<evidence type="ECO:0000256" key="6">
    <source>
        <dbReference type="ARBA" id="ARBA00022842"/>
    </source>
</evidence>
<reference evidence="9" key="1">
    <citation type="submission" date="2021-01" db="EMBL/GenBank/DDBJ databases">
        <title>Fulvivirga kasyanovii gen. nov., sp nov., a novel member of the phylum Bacteroidetes isolated from seawater in a mussel farm.</title>
        <authorList>
            <person name="Zhao L.-H."/>
            <person name="Wang Z.-J."/>
        </authorList>
    </citation>
    <scope>NUCLEOTIDE SEQUENCE</scope>
    <source>
        <strain evidence="9">2943</strain>
    </source>
</reference>